<dbReference type="InterPro" id="IPR023323">
    <property type="entry name" value="Tex-like_dom_sf"/>
</dbReference>
<feature type="compositionally biased region" description="Low complexity" evidence="8">
    <location>
        <begin position="1574"/>
        <end position="1591"/>
    </location>
</feature>
<evidence type="ECO:0000256" key="5">
    <source>
        <dbReference type="ARBA" id="ARBA00022999"/>
    </source>
</evidence>
<feature type="compositionally biased region" description="Basic and acidic residues" evidence="8">
    <location>
        <begin position="161"/>
        <end position="186"/>
    </location>
</feature>
<keyword evidence="7" id="KW-0539">Nucleus</keyword>
<dbReference type="OrthoDB" id="995477at2759"/>
<feature type="compositionally biased region" description="Basic and acidic residues" evidence="8">
    <location>
        <begin position="240"/>
        <end position="250"/>
    </location>
</feature>
<evidence type="ECO:0000256" key="4">
    <source>
        <dbReference type="ARBA" id="ARBA00022454"/>
    </source>
</evidence>
<sequence>MSDIDDYDRAERHRSRRGVYDDDDEEEGSDTFDHRPAFDDDDEDEEDDEQDMEELRDGTWCLMMRNVGGERKRRRSAATPSATGHTTTTDDDLLDEEDLALVAENTNQGSYSTGASGSKFKRLKRGRSRKALDDEDDLDAELNDLVDNGGSDDGHSRHRDRGGYSDDERGYGYDDMKRSGGGRRDDYDDGLGLFENDDDNELAADDYRSNRRNDRRREDRQRLTRDGYEMDDGIDDDLAVDDRGRSGRLDDDGDMGVPRALGGERTGAMASYFGDNLDGIDDDTWAELQDIFGDGEEYAFAMESTQGESSRYREKGLDEVFEPAELEAKMMTQRDEEIRSTDVPERMQMRATGSDSLRTLTEEEIEEETTWVVRQLHVMFQRQESLRPRQQGTAGWSDSAGGFGAEPQAEQRTLFKHADFANERFLAAVLSVLKLLSQEFYEVPYIVRHRREIFVTPIAPGEDTGASGFNGEQSEELPTREWLSHDDIWKLYDFDQQFRGFLSCRHQLTNLLRRLRGETNRSDDIADDALAPVESIINNDDEVYVQTLTTTATRVEDITDITEWLHSQYSEVIRSWKNQGTLKRSRVLGMWEQAKQSGIDKFLSRFGITARQVGTNIFNPGSHYIDDNDSAATPLTVAQQFVGSHFATAELVARVGKSMFAQSLAADPQIRRFVRSYCDEHTCMITRPTERGRREITHDDHPAFEFKFLKQKPLAEFMNSAQFIEIEKAEKDGLVRLQFSLTGEYRFDNHDMGSDDRVFEEDKERTAQVIALQIEKHAADEWNRLRSEAVAAAVTEHLLPMIWRETTQRLQQQAFDVIADASRRSLENRIDMQPAKNARMLSGEKPRVVVVGGGGFDASSRGSLRIVYVNEHGKYVEHFTADSMRPMSGSMVTDGDGVKPLLELLGHQPVEVVAVAGMSLQTKRLFEDVKQVVNGHCARTNDDIVVTYGSDEVARLWWDCEKAREEFSELRKEERYCISVARTLQDPAIEYAALGRSLLHLPLHPAQRDVDQDALFTIVERAFVNIVNKVGIDINELAVYPHKQAILQYVSGLGPRKAQAIISKIGPGEKVLEARSDLVTKRLCTRTVFVNCASFLRIRPAPMDILDDTRIHPEDYDLARKMALDALDIEDDEDDDGSGRYGRKRSDGPSRYVAEVMNRSPEKLEELDLVKYAEELKRLLDVHKLETLKFIKRELQHPNDDPRREFEQPNDTRVLQMLTGEIVGDTIKEDGTCLVAGTVVRVQPRFAIARLDSGLEGFISIANVSDHMIDQVSDELSPGQAIAAVVKRIDLEKMSLDLSIKPKDIEGAKEQGTQLVPAPNKIDMFFDADAETILRERAKAEQQKSNLRTRTIPHPLFRPFNGRQAEQYLASRPRGDCVIRPSSRGVDHIAITWKVSDGLFQHVDVQERGKANDAALGTTLLIGDLAYSDLDELLALHIDPVARKMEEVKRSNKFYDPETDPLYAAEPLEQVLGENDFSSDYKSRRQTLWETRMARHLETLAQSTGRGSYCIALSLSKPGALSLAFKPTPTYAGFEKWTARVEPNEFRLGDRGRYPNVMGLINGFKAMQSKAATHHGSGSGRTSSRPTNGDSSRGGDRSSYRSSHSGSSRWGADDRERSSRRSYNDSGRGWEGAGDSRGSSRPASSGGSGWNM</sequence>
<dbReference type="PROSITE" id="PS50126">
    <property type="entry name" value="S1"/>
    <property type="match status" value="1"/>
</dbReference>
<dbReference type="GO" id="GO:0042393">
    <property type="term" value="F:histone binding"/>
    <property type="evidence" value="ECO:0007669"/>
    <property type="project" value="TreeGrafter"/>
</dbReference>
<dbReference type="GO" id="GO:0005694">
    <property type="term" value="C:chromosome"/>
    <property type="evidence" value="ECO:0007669"/>
    <property type="project" value="UniProtKB-SubCell"/>
</dbReference>
<feature type="compositionally biased region" description="Acidic residues" evidence="8">
    <location>
        <begin position="21"/>
        <end position="30"/>
    </location>
</feature>
<dbReference type="Gene3D" id="1.10.10.2740">
    <property type="entry name" value="Spt6, Death-like domain"/>
    <property type="match status" value="1"/>
</dbReference>
<dbReference type="InterPro" id="IPR003029">
    <property type="entry name" value="S1_domain"/>
</dbReference>
<reference evidence="10 11" key="1">
    <citation type="submission" date="2016-07" db="EMBL/GenBank/DDBJ databases">
        <title>Pervasive Adenine N6-methylation of Active Genes in Fungi.</title>
        <authorList>
            <consortium name="DOE Joint Genome Institute"/>
            <person name="Mondo S.J."/>
            <person name="Dannebaum R.O."/>
            <person name="Kuo R.C."/>
            <person name="Labutti K."/>
            <person name="Haridas S."/>
            <person name="Kuo A."/>
            <person name="Salamov A."/>
            <person name="Ahrendt S.R."/>
            <person name="Lipzen A."/>
            <person name="Sullivan W."/>
            <person name="Andreopoulos W.B."/>
            <person name="Clum A."/>
            <person name="Lindquist E."/>
            <person name="Daum C."/>
            <person name="Ramamoorthy G.K."/>
            <person name="Gryganskyi A."/>
            <person name="Culley D."/>
            <person name="Magnuson J.K."/>
            <person name="James T.Y."/>
            <person name="O'Malley M.A."/>
            <person name="Stajich J.E."/>
            <person name="Spatafora J.W."/>
            <person name="Visel A."/>
            <person name="Grigoriev I.V."/>
        </authorList>
    </citation>
    <scope>NUCLEOTIDE SEQUENCE [LARGE SCALE GENOMIC DNA]</scope>
    <source>
        <strain evidence="10 11">ATCC 12442</strain>
    </source>
</reference>
<accession>A0A1Y1WI78</accession>
<feature type="region of interest" description="Disordered" evidence="8">
    <location>
        <begin position="1129"/>
        <end position="1148"/>
    </location>
</feature>
<dbReference type="InterPro" id="IPR042066">
    <property type="entry name" value="Spt6_death-like"/>
</dbReference>
<dbReference type="CDD" id="cd00164">
    <property type="entry name" value="S1_like"/>
    <property type="match status" value="1"/>
</dbReference>
<dbReference type="SUPFAM" id="SSF47781">
    <property type="entry name" value="RuvA domain 2-like"/>
    <property type="match status" value="2"/>
</dbReference>
<dbReference type="InterPro" id="IPR010994">
    <property type="entry name" value="RuvA_2-like"/>
</dbReference>
<keyword evidence="11" id="KW-1185">Reference proteome</keyword>
<feature type="compositionally biased region" description="Basic residues" evidence="8">
    <location>
        <begin position="119"/>
        <end position="129"/>
    </location>
</feature>
<dbReference type="Pfam" id="PF14641">
    <property type="entry name" value="HTH_44"/>
    <property type="match status" value="1"/>
</dbReference>
<feature type="compositionally biased region" description="Basic and acidic residues" evidence="8">
    <location>
        <begin position="205"/>
        <end position="228"/>
    </location>
</feature>
<dbReference type="GO" id="GO:0140673">
    <property type="term" value="P:transcription elongation-coupled chromatin remodeling"/>
    <property type="evidence" value="ECO:0007669"/>
    <property type="project" value="InterPro"/>
</dbReference>
<dbReference type="GO" id="GO:0031491">
    <property type="term" value="F:nucleosome binding"/>
    <property type="evidence" value="ECO:0007669"/>
    <property type="project" value="TreeGrafter"/>
</dbReference>
<comment type="similarity">
    <text evidence="3">Belongs to the SPT6 family.</text>
</comment>
<dbReference type="SUPFAM" id="SSF55550">
    <property type="entry name" value="SH2 domain"/>
    <property type="match status" value="1"/>
</dbReference>
<feature type="compositionally biased region" description="Acidic residues" evidence="8">
    <location>
        <begin position="39"/>
        <end position="54"/>
    </location>
</feature>
<gene>
    <name evidence="10" type="ORF">DL89DRAFT_281875</name>
</gene>
<keyword evidence="4" id="KW-0158">Chromosome</keyword>
<dbReference type="GO" id="GO:0034728">
    <property type="term" value="P:nucleosome organization"/>
    <property type="evidence" value="ECO:0007669"/>
    <property type="project" value="TreeGrafter"/>
</dbReference>
<feature type="domain" description="S1 motif" evidence="9">
    <location>
        <begin position="1232"/>
        <end position="1301"/>
    </location>
</feature>
<dbReference type="FunFam" id="3.30.505.10:FF:000056">
    <property type="entry name" value="Transcription elongation factor Spt6"/>
    <property type="match status" value="1"/>
</dbReference>
<dbReference type="Pfam" id="PF14632">
    <property type="entry name" value="SPT6_acidic"/>
    <property type="match status" value="1"/>
</dbReference>
<dbReference type="STRING" id="61395.A0A1Y1WI78"/>
<evidence type="ECO:0000313" key="11">
    <source>
        <dbReference type="Proteomes" id="UP000193922"/>
    </source>
</evidence>
<dbReference type="FunFam" id="1.10.10.2740:FF:000002">
    <property type="entry name" value="Transcription elongation factor Spt6"/>
    <property type="match status" value="1"/>
</dbReference>
<dbReference type="GeneID" id="63806304"/>
<keyword evidence="6" id="KW-0804">Transcription</keyword>
<dbReference type="GO" id="GO:0003677">
    <property type="term" value="F:DNA binding"/>
    <property type="evidence" value="ECO:0007669"/>
    <property type="project" value="InterPro"/>
</dbReference>
<feature type="compositionally biased region" description="Low complexity" evidence="8">
    <location>
        <begin position="1636"/>
        <end position="1645"/>
    </location>
</feature>
<dbReference type="InterPro" id="IPR028083">
    <property type="entry name" value="Spt6_acidic_N_dom"/>
</dbReference>
<dbReference type="InterPro" id="IPR036860">
    <property type="entry name" value="SH2_dom_sf"/>
</dbReference>
<dbReference type="InterPro" id="IPR012340">
    <property type="entry name" value="NA-bd_OB-fold"/>
</dbReference>
<feature type="compositionally biased region" description="Acidic residues" evidence="8">
    <location>
        <begin position="195"/>
        <end position="204"/>
    </location>
</feature>
<feature type="compositionally biased region" description="Basic and acidic residues" evidence="8">
    <location>
        <begin position="1611"/>
        <end position="1623"/>
    </location>
</feature>
<evidence type="ECO:0000313" key="10">
    <source>
        <dbReference type="EMBL" id="ORX73281.1"/>
    </source>
</evidence>
<evidence type="ECO:0000259" key="9">
    <source>
        <dbReference type="PROSITE" id="PS50126"/>
    </source>
</evidence>
<dbReference type="InterPro" id="IPR037027">
    <property type="entry name" value="YqgF/RNaseH-like_dom_sf"/>
</dbReference>
<dbReference type="InterPro" id="IPR028231">
    <property type="entry name" value="Spt6_YqgF"/>
</dbReference>
<dbReference type="InterPro" id="IPR023319">
    <property type="entry name" value="Tex-like_HTH_dom_sf"/>
</dbReference>
<dbReference type="SUPFAM" id="SSF158832">
    <property type="entry name" value="Tex N-terminal region-like"/>
    <property type="match status" value="1"/>
</dbReference>
<dbReference type="RefSeq" id="XP_040746621.1">
    <property type="nucleotide sequence ID" value="XM_040889656.1"/>
</dbReference>
<evidence type="ECO:0000256" key="8">
    <source>
        <dbReference type="SAM" id="MobiDB-lite"/>
    </source>
</evidence>
<dbReference type="EMBL" id="MCFD01000002">
    <property type="protein sequence ID" value="ORX73281.1"/>
    <property type="molecule type" value="Genomic_DNA"/>
</dbReference>
<feature type="region of interest" description="Disordered" evidence="8">
    <location>
        <begin position="1"/>
        <end position="262"/>
    </location>
</feature>
<feature type="compositionally biased region" description="Acidic residues" evidence="8">
    <location>
        <begin position="133"/>
        <end position="144"/>
    </location>
</feature>
<dbReference type="Gene3D" id="1.10.10.650">
    <property type="entry name" value="RuvA domain 2-like"/>
    <property type="match status" value="1"/>
</dbReference>
<feature type="compositionally biased region" description="Acidic residues" evidence="8">
    <location>
        <begin position="229"/>
        <end position="239"/>
    </location>
</feature>
<name>A0A1Y1WI78_9FUNG</name>
<dbReference type="InterPro" id="IPR032706">
    <property type="entry name" value="Spt6_HHH"/>
</dbReference>
<dbReference type="Pfam" id="PF00575">
    <property type="entry name" value="S1"/>
    <property type="match status" value="1"/>
</dbReference>
<feature type="compositionally biased region" description="Low complexity" evidence="8">
    <location>
        <begin position="1600"/>
        <end position="1609"/>
    </location>
</feature>
<protein>
    <recommendedName>
        <fullName evidence="9">S1 motif domain-containing protein</fullName>
    </recommendedName>
</protein>
<feature type="compositionally biased region" description="Polar residues" evidence="8">
    <location>
        <begin position="104"/>
        <end position="116"/>
    </location>
</feature>
<dbReference type="InterPro" id="IPR035019">
    <property type="entry name" value="Spt6_SH2_N"/>
</dbReference>
<proteinExistence type="inferred from homology"/>
<dbReference type="InterPro" id="IPR012337">
    <property type="entry name" value="RNaseH-like_sf"/>
</dbReference>
<feature type="compositionally biased region" description="Acidic residues" evidence="8">
    <location>
        <begin position="89"/>
        <end position="99"/>
    </location>
</feature>
<organism evidence="10 11">
    <name type="scientific">Linderina pennispora</name>
    <dbReference type="NCBI Taxonomy" id="61395"/>
    <lineage>
        <taxon>Eukaryota</taxon>
        <taxon>Fungi</taxon>
        <taxon>Fungi incertae sedis</taxon>
        <taxon>Zoopagomycota</taxon>
        <taxon>Kickxellomycotina</taxon>
        <taxon>Kickxellomycetes</taxon>
        <taxon>Kickxellales</taxon>
        <taxon>Kickxellaceae</taxon>
        <taxon>Linderina</taxon>
    </lineage>
</organism>
<dbReference type="Pfam" id="PF14635">
    <property type="entry name" value="HHH_7"/>
    <property type="match status" value="1"/>
</dbReference>
<feature type="region of interest" description="Disordered" evidence="8">
    <location>
        <begin position="1569"/>
        <end position="1652"/>
    </location>
</feature>
<dbReference type="InterPro" id="IPR017072">
    <property type="entry name" value="TF_Spt6"/>
</dbReference>
<evidence type="ECO:0000256" key="7">
    <source>
        <dbReference type="ARBA" id="ARBA00023242"/>
    </source>
</evidence>
<dbReference type="CDD" id="cd09918">
    <property type="entry name" value="SH2_Nterm_SPT6_like"/>
    <property type="match status" value="1"/>
</dbReference>
<keyword evidence="5" id="KW-0727">SH2 domain</keyword>
<dbReference type="Gene3D" id="2.40.50.140">
    <property type="entry name" value="Nucleic acid-binding proteins"/>
    <property type="match status" value="1"/>
</dbReference>
<dbReference type="SUPFAM" id="SSF50249">
    <property type="entry name" value="Nucleic acid-binding proteins"/>
    <property type="match status" value="1"/>
</dbReference>
<dbReference type="GO" id="GO:0008023">
    <property type="term" value="C:transcription elongation factor complex"/>
    <property type="evidence" value="ECO:0007669"/>
    <property type="project" value="TreeGrafter"/>
</dbReference>
<dbReference type="Gene3D" id="3.30.505.10">
    <property type="entry name" value="SH2 domain"/>
    <property type="match status" value="2"/>
</dbReference>
<dbReference type="Pfam" id="PF14639">
    <property type="entry name" value="YqgF"/>
    <property type="match status" value="1"/>
</dbReference>
<dbReference type="Pfam" id="PF14633">
    <property type="entry name" value="SH2_2"/>
    <property type="match status" value="1"/>
</dbReference>
<dbReference type="Gene3D" id="1.10.3500.10">
    <property type="entry name" value="Tex N-terminal region-like"/>
    <property type="match status" value="1"/>
</dbReference>
<dbReference type="SMART" id="SM00316">
    <property type="entry name" value="S1"/>
    <property type="match status" value="1"/>
</dbReference>
<dbReference type="Gene3D" id="3.30.420.140">
    <property type="entry name" value="YqgF/RNase H-like domain"/>
    <property type="match status" value="1"/>
</dbReference>
<dbReference type="Gene3D" id="1.10.150.850">
    <property type="entry name" value="Spt6, helix-hairpin-helix domain"/>
    <property type="match status" value="1"/>
</dbReference>
<dbReference type="InterPro" id="IPR028088">
    <property type="entry name" value="Spt6_HTH_DNA-bd_dom"/>
</dbReference>
<dbReference type="InterPro" id="IPR035420">
    <property type="entry name" value="Spt6_SH2"/>
</dbReference>
<dbReference type="PANTHER" id="PTHR10145:SF6">
    <property type="entry name" value="TRANSCRIPTION ELONGATION FACTOR SPT6"/>
    <property type="match status" value="1"/>
</dbReference>
<dbReference type="PANTHER" id="PTHR10145">
    <property type="entry name" value="TRANSCRIPTION ELONGATION FACTOR SPT6"/>
    <property type="match status" value="1"/>
</dbReference>
<comment type="subcellular location">
    <subcellularLocation>
        <location evidence="2">Chromosome</location>
    </subcellularLocation>
    <subcellularLocation>
        <location evidence="1">Nucleus</location>
    </subcellularLocation>
</comment>
<evidence type="ECO:0000256" key="1">
    <source>
        <dbReference type="ARBA" id="ARBA00004123"/>
    </source>
</evidence>
<comment type="caution">
    <text evidence="10">The sequence shown here is derived from an EMBL/GenBank/DDBJ whole genome shotgun (WGS) entry which is preliminary data.</text>
</comment>
<evidence type="ECO:0000256" key="3">
    <source>
        <dbReference type="ARBA" id="ARBA00009253"/>
    </source>
</evidence>
<evidence type="ECO:0000256" key="6">
    <source>
        <dbReference type="ARBA" id="ARBA00023163"/>
    </source>
</evidence>
<dbReference type="Proteomes" id="UP000193922">
    <property type="component" value="Unassembled WGS sequence"/>
</dbReference>
<evidence type="ECO:0000256" key="2">
    <source>
        <dbReference type="ARBA" id="ARBA00004286"/>
    </source>
</evidence>
<dbReference type="SUPFAM" id="SSF53098">
    <property type="entry name" value="Ribonuclease H-like"/>
    <property type="match status" value="1"/>
</dbReference>